<evidence type="ECO:0000313" key="2">
    <source>
        <dbReference type="Proteomes" id="UP000185839"/>
    </source>
</evidence>
<keyword evidence="2" id="KW-1185">Reference proteome</keyword>
<accession>A0A1N7M5X4</accession>
<proteinExistence type="predicted"/>
<sequence length="199" mass="23491">MKKILFNIYLVFIISLFLQCEENIEKDSYEIINLILMEKVNAYGKKIFPPKSITFGSKNHEKFNDSLINSGKLSYYLVPNFFKLDTLKYYQKKYNSVQEWGDDQYLIVETNPINFSKINKLKIKRLEKLPCKNNFIDNCNEDFTSEFVISNVIFNKKGTKAYVELNFHCGGMCGQGIKFELKRINNKWKITDEKLLWIS</sequence>
<reference evidence="2" key="1">
    <citation type="submission" date="2017-01" db="EMBL/GenBank/DDBJ databases">
        <authorList>
            <person name="Varghese N."/>
            <person name="Submissions S."/>
        </authorList>
    </citation>
    <scope>NUCLEOTIDE SEQUENCE [LARGE SCALE GENOMIC DNA]</scope>
    <source>
        <strain evidence="2">DSM 23145</strain>
    </source>
</reference>
<evidence type="ECO:0000313" key="1">
    <source>
        <dbReference type="EMBL" id="SIS81467.1"/>
    </source>
</evidence>
<dbReference type="Proteomes" id="UP000185839">
    <property type="component" value="Unassembled WGS sequence"/>
</dbReference>
<gene>
    <name evidence="1" type="ORF">SAMN05421789_107127</name>
</gene>
<name>A0A1N7M5X4_9FLAO</name>
<protein>
    <submittedName>
        <fullName evidence="1">Uncharacterized protein</fullName>
    </submittedName>
</protein>
<dbReference type="EMBL" id="FTOI01000007">
    <property type="protein sequence ID" value="SIS81467.1"/>
    <property type="molecule type" value="Genomic_DNA"/>
</dbReference>
<dbReference type="AlphaFoldDB" id="A0A1N7M5X4"/>
<dbReference type="STRING" id="713588.SAMN05421789_107127"/>
<organism evidence="1 2">
    <name type="scientific">Kaistella chaponensis</name>
    <dbReference type="NCBI Taxonomy" id="713588"/>
    <lineage>
        <taxon>Bacteria</taxon>
        <taxon>Pseudomonadati</taxon>
        <taxon>Bacteroidota</taxon>
        <taxon>Flavobacteriia</taxon>
        <taxon>Flavobacteriales</taxon>
        <taxon>Weeksellaceae</taxon>
        <taxon>Chryseobacterium group</taxon>
        <taxon>Kaistella</taxon>
    </lineage>
</organism>